<evidence type="ECO:0000256" key="1">
    <source>
        <dbReference type="ARBA" id="ARBA00004196"/>
    </source>
</evidence>
<accession>A0ABQ5NEH1</accession>
<dbReference type="Gene3D" id="3.40.190.10">
    <property type="entry name" value="Periplasmic binding protein-like II"/>
    <property type="match status" value="1"/>
</dbReference>
<keyword evidence="4 5" id="KW-0732">Signal</keyword>
<evidence type="ECO:0000313" key="8">
    <source>
        <dbReference type="Proteomes" id="UP001165068"/>
    </source>
</evidence>
<evidence type="ECO:0000256" key="4">
    <source>
        <dbReference type="ARBA" id="ARBA00022729"/>
    </source>
</evidence>
<dbReference type="PANTHER" id="PTHR30290:SF10">
    <property type="entry name" value="PERIPLASMIC OLIGOPEPTIDE-BINDING PROTEIN-RELATED"/>
    <property type="match status" value="1"/>
</dbReference>
<comment type="subcellular location">
    <subcellularLocation>
        <location evidence="1">Cell envelope</location>
    </subcellularLocation>
</comment>
<dbReference type="PANTHER" id="PTHR30290">
    <property type="entry name" value="PERIPLASMIC BINDING COMPONENT OF ABC TRANSPORTER"/>
    <property type="match status" value="1"/>
</dbReference>
<proteinExistence type="inferred from homology"/>
<feature type="chain" id="PRO_5047243801" evidence="5">
    <location>
        <begin position="30"/>
        <end position="603"/>
    </location>
</feature>
<name>A0ABQ5NEH1_9MICO</name>
<evidence type="ECO:0000259" key="6">
    <source>
        <dbReference type="Pfam" id="PF00496"/>
    </source>
</evidence>
<dbReference type="SUPFAM" id="SSF53850">
    <property type="entry name" value="Periplasmic binding protein-like II"/>
    <property type="match status" value="1"/>
</dbReference>
<evidence type="ECO:0000256" key="2">
    <source>
        <dbReference type="ARBA" id="ARBA00005695"/>
    </source>
</evidence>
<dbReference type="PROSITE" id="PS51257">
    <property type="entry name" value="PROKAR_LIPOPROTEIN"/>
    <property type="match status" value="1"/>
</dbReference>
<sequence length="603" mass="66213">MRTQTLRRRMLAPLGAIAVAMIALTGCQAAQSGDAGSAGDKDTVSYALPVGTGPNWILPLSAPDKMATHNSAIKATLWPRLFEYNGQSGDMGWDKKGSAAESYEFSEDGKTITITLGDLDWSDGKPVTSRDVEFWFNLVKANAEKTGGYSKGNIPDNVTSFTTVNDKTFSLTMDKVYNQDYFVGNQLSLVYPMPQHVWDKTSDDGEIGDFDRDPAGAVKVFDYLFSQAEDMKTYATNPLWKTVSGPYTVKSWSDSGLVELTANKKYTGADKAQIENVRFLPFTSADAEMNVVRSGEVDYGYISASQLTNDKQFTDLGYGVEQWAGWSITYMPYNFAGPHKNLFSQLYVRQALQHSIDQETISDAIWHGAATPDYGPIPQTVPSDQLSDAQAKNPYPFDLKKAAQLFTDHGWKKNSDGVLECAAPGEGADQCGAGIAAGDLAEFVITTQNGSQETDNTMAEIQSSLAKVGVKVTVDAKPLDTVLTQAQECKTAEGAKCTWDLVFFGTAGSWYFSPYATGERLFAKDTKWNAGQYYNAEAESLIQEMMFSSDSETSKKYSELLAKDLPVMWMPNPVYQVSVVRKGLEIGTQDPGGNFMPQRWSWK</sequence>
<comment type="caution">
    <text evidence="7">The sequence shown here is derived from an EMBL/GenBank/DDBJ whole genome shotgun (WGS) entry which is preliminary data.</text>
</comment>
<evidence type="ECO:0000256" key="3">
    <source>
        <dbReference type="ARBA" id="ARBA00022448"/>
    </source>
</evidence>
<keyword evidence="3" id="KW-0813">Transport</keyword>
<dbReference type="RefSeq" id="WP_285631608.1">
    <property type="nucleotide sequence ID" value="NZ_BAAAUK010000003.1"/>
</dbReference>
<feature type="signal peptide" evidence="5">
    <location>
        <begin position="1"/>
        <end position="29"/>
    </location>
</feature>
<organism evidence="7 8">
    <name type="scientific">Microbacterium arabinogalactanolyticum</name>
    <dbReference type="NCBI Taxonomy" id="69365"/>
    <lineage>
        <taxon>Bacteria</taxon>
        <taxon>Bacillati</taxon>
        <taxon>Actinomycetota</taxon>
        <taxon>Actinomycetes</taxon>
        <taxon>Micrococcales</taxon>
        <taxon>Microbacteriaceae</taxon>
        <taxon>Microbacterium</taxon>
    </lineage>
</organism>
<comment type="similarity">
    <text evidence="2">Belongs to the bacterial solute-binding protein 5 family.</text>
</comment>
<dbReference type="Proteomes" id="UP001165068">
    <property type="component" value="Unassembled WGS sequence"/>
</dbReference>
<dbReference type="InterPro" id="IPR000914">
    <property type="entry name" value="SBP_5_dom"/>
</dbReference>
<dbReference type="CDD" id="cd08513">
    <property type="entry name" value="PBP2_thermophilic_Hb8_like"/>
    <property type="match status" value="1"/>
</dbReference>
<dbReference type="PIRSF" id="PIRSF002741">
    <property type="entry name" value="MppA"/>
    <property type="match status" value="1"/>
</dbReference>
<dbReference type="InterPro" id="IPR030678">
    <property type="entry name" value="Peptide/Ni-bd"/>
</dbReference>
<keyword evidence="8" id="KW-1185">Reference proteome</keyword>
<dbReference type="InterPro" id="IPR039424">
    <property type="entry name" value="SBP_5"/>
</dbReference>
<feature type="domain" description="Solute-binding protein family 5" evidence="6">
    <location>
        <begin position="99"/>
        <end position="524"/>
    </location>
</feature>
<reference evidence="7" key="1">
    <citation type="submission" date="2022-08" db="EMBL/GenBank/DDBJ databases">
        <title>Draft genome sequence of Microbacterium arabinogalactanolyticum JCM 9171.</title>
        <authorList>
            <person name="Fujita K."/>
            <person name="Ishiwata A."/>
            <person name="Fushinobu S."/>
        </authorList>
    </citation>
    <scope>NUCLEOTIDE SEQUENCE</scope>
    <source>
        <strain evidence="7">JCM 9171</strain>
    </source>
</reference>
<gene>
    <name evidence="7" type="primary">oppA_2</name>
    <name evidence="7" type="ORF">MIAR_07750</name>
</gene>
<dbReference type="EMBL" id="BRZC01000003">
    <property type="protein sequence ID" value="GLC84187.1"/>
    <property type="molecule type" value="Genomic_DNA"/>
</dbReference>
<protein>
    <submittedName>
        <fullName evidence="7">ABC transporter substrate-binding protein</fullName>
    </submittedName>
</protein>
<evidence type="ECO:0000313" key="7">
    <source>
        <dbReference type="EMBL" id="GLC84187.1"/>
    </source>
</evidence>
<evidence type="ECO:0000256" key="5">
    <source>
        <dbReference type="SAM" id="SignalP"/>
    </source>
</evidence>
<dbReference type="Gene3D" id="3.10.105.10">
    <property type="entry name" value="Dipeptide-binding Protein, Domain 3"/>
    <property type="match status" value="1"/>
</dbReference>
<dbReference type="Pfam" id="PF00496">
    <property type="entry name" value="SBP_bac_5"/>
    <property type="match status" value="1"/>
</dbReference>